<evidence type="ECO:0000313" key="4">
    <source>
        <dbReference type="EMBL" id="CAF1023797.1"/>
    </source>
</evidence>
<accession>A0A813V656</accession>
<evidence type="ECO:0000313" key="6">
    <source>
        <dbReference type="EMBL" id="CAF3792289.1"/>
    </source>
</evidence>
<dbReference type="AlphaFoldDB" id="A0A813V656"/>
<reference evidence="3" key="1">
    <citation type="submission" date="2021-02" db="EMBL/GenBank/DDBJ databases">
        <authorList>
            <person name="Nowell W R."/>
        </authorList>
    </citation>
    <scope>NUCLEOTIDE SEQUENCE</scope>
</reference>
<gene>
    <name evidence="3" type="ORF">GPM918_LOCUS5294</name>
    <name evidence="4" type="ORF">OVA965_LOCUS15637</name>
    <name evidence="5" type="ORF">SRO942_LOCUS5294</name>
    <name evidence="6" type="ORF">TMI583_LOCUS15646</name>
</gene>
<dbReference type="Proteomes" id="UP000682733">
    <property type="component" value="Unassembled WGS sequence"/>
</dbReference>
<dbReference type="Proteomes" id="UP000677228">
    <property type="component" value="Unassembled WGS sequence"/>
</dbReference>
<dbReference type="EMBL" id="CAJOBA010007091">
    <property type="protein sequence ID" value="CAF3792289.1"/>
    <property type="molecule type" value="Genomic_DNA"/>
</dbReference>
<evidence type="ECO:0000256" key="2">
    <source>
        <dbReference type="SAM" id="Phobius"/>
    </source>
</evidence>
<organism evidence="3 7">
    <name type="scientific">Didymodactylos carnosus</name>
    <dbReference type="NCBI Taxonomy" id="1234261"/>
    <lineage>
        <taxon>Eukaryota</taxon>
        <taxon>Metazoa</taxon>
        <taxon>Spiralia</taxon>
        <taxon>Gnathifera</taxon>
        <taxon>Rotifera</taxon>
        <taxon>Eurotatoria</taxon>
        <taxon>Bdelloidea</taxon>
        <taxon>Philodinida</taxon>
        <taxon>Philodinidae</taxon>
        <taxon>Didymodactylos</taxon>
    </lineage>
</organism>
<keyword evidence="2" id="KW-1133">Transmembrane helix</keyword>
<dbReference type="EMBL" id="CAJOBC010000761">
    <property type="protein sequence ID" value="CAF3622932.1"/>
    <property type="molecule type" value="Genomic_DNA"/>
</dbReference>
<keyword evidence="1" id="KW-0175">Coiled coil</keyword>
<dbReference type="Proteomes" id="UP000681722">
    <property type="component" value="Unassembled WGS sequence"/>
</dbReference>
<sequence length="96" mass="10917">MVVLSTDVIIALVVIAVVIVLVLLTILICCLCRQCDRCALWTRRVQLARDEADTKRQIDESRRELEEQAREHRIAADNLRVKYNLNGHSSNAVVMS</sequence>
<keyword evidence="2" id="KW-0472">Membrane</keyword>
<evidence type="ECO:0000313" key="5">
    <source>
        <dbReference type="EMBL" id="CAF3622932.1"/>
    </source>
</evidence>
<proteinExistence type="predicted"/>
<evidence type="ECO:0000313" key="3">
    <source>
        <dbReference type="EMBL" id="CAF0835706.1"/>
    </source>
</evidence>
<keyword evidence="2" id="KW-0812">Transmembrane</keyword>
<name>A0A813V656_9BILA</name>
<comment type="caution">
    <text evidence="3">The sequence shown here is derived from an EMBL/GenBank/DDBJ whole genome shotgun (WGS) entry which is preliminary data.</text>
</comment>
<dbReference type="EMBL" id="CAJNOK010007080">
    <property type="protein sequence ID" value="CAF1023797.1"/>
    <property type="molecule type" value="Genomic_DNA"/>
</dbReference>
<protein>
    <submittedName>
        <fullName evidence="3">Uncharacterized protein</fullName>
    </submittedName>
</protein>
<evidence type="ECO:0000313" key="7">
    <source>
        <dbReference type="Proteomes" id="UP000663829"/>
    </source>
</evidence>
<keyword evidence="7" id="KW-1185">Reference proteome</keyword>
<evidence type="ECO:0000256" key="1">
    <source>
        <dbReference type="SAM" id="Coils"/>
    </source>
</evidence>
<dbReference type="Proteomes" id="UP000663829">
    <property type="component" value="Unassembled WGS sequence"/>
</dbReference>
<dbReference type="EMBL" id="CAJNOQ010000761">
    <property type="protein sequence ID" value="CAF0835706.1"/>
    <property type="molecule type" value="Genomic_DNA"/>
</dbReference>
<feature type="coiled-coil region" evidence="1">
    <location>
        <begin position="48"/>
        <end position="82"/>
    </location>
</feature>
<feature type="transmembrane region" description="Helical" evidence="2">
    <location>
        <begin position="7"/>
        <end position="28"/>
    </location>
</feature>